<dbReference type="Pfam" id="PF01381">
    <property type="entry name" value="HTH_3"/>
    <property type="match status" value="1"/>
</dbReference>
<proteinExistence type="predicted"/>
<dbReference type="SMART" id="SM00530">
    <property type="entry name" value="HTH_XRE"/>
    <property type="match status" value="1"/>
</dbReference>
<accession>A0A3D9V0A8</accession>
<dbReference type="AlphaFoldDB" id="A0A3D9V0A8"/>
<evidence type="ECO:0000259" key="1">
    <source>
        <dbReference type="PROSITE" id="PS50943"/>
    </source>
</evidence>
<organism evidence="2 3">
    <name type="scientific">Calidifontibacter indicus</name>
    <dbReference type="NCBI Taxonomy" id="419650"/>
    <lineage>
        <taxon>Bacteria</taxon>
        <taxon>Bacillati</taxon>
        <taxon>Actinomycetota</taxon>
        <taxon>Actinomycetes</taxon>
        <taxon>Micrococcales</taxon>
        <taxon>Dermacoccaceae</taxon>
        <taxon>Calidifontibacter</taxon>
    </lineage>
</organism>
<evidence type="ECO:0000313" key="3">
    <source>
        <dbReference type="Proteomes" id="UP000256253"/>
    </source>
</evidence>
<evidence type="ECO:0000313" key="2">
    <source>
        <dbReference type="EMBL" id="REF30511.1"/>
    </source>
</evidence>
<comment type="caution">
    <text evidence="2">The sequence shown here is derived from an EMBL/GenBank/DDBJ whole genome shotgun (WGS) entry which is preliminary data.</text>
</comment>
<keyword evidence="3" id="KW-1185">Reference proteome</keyword>
<dbReference type="GO" id="GO:0003677">
    <property type="term" value="F:DNA binding"/>
    <property type="evidence" value="ECO:0007669"/>
    <property type="project" value="InterPro"/>
</dbReference>
<dbReference type="PROSITE" id="PS50943">
    <property type="entry name" value="HTH_CROC1"/>
    <property type="match status" value="1"/>
</dbReference>
<dbReference type="InterPro" id="IPR001387">
    <property type="entry name" value="Cro/C1-type_HTH"/>
</dbReference>
<dbReference type="Gene3D" id="1.10.260.40">
    <property type="entry name" value="lambda repressor-like DNA-binding domains"/>
    <property type="match status" value="1"/>
</dbReference>
<dbReference type="EMBL" id="QTUA01000001">
    <property type="protein sequence ID" value="REF30511.1"/>
    <property type="molecule type" value="Genomic_DNA"/>
</dbReference>
<dbReference type="InterPro" id="IPR010982">
    <property type="entry name" value="Lambda_DNA-bd_dom_sf"/>
</dbReference>
<dbReference type="OrthoDB" id="9803128at2"/>
<dbReference type="SUPFAM" id="SSF47413">
    <property type="entry name" value="lambda repressor-like DNA-binding domains"/>
    <property type="match status" value="1"/>
</dbReference>
<gene>
    <name evidence="2" type="ORF">DFJ65_1519</name>
</gene>
<feature type="domain" description="HTH cro/C1-type" evidence="1">
    <location>
        <begin position="7"/>
        <end position="61"/>
    </location>
</feature>
<dbReference type="Proteomes" id="UP000256253">
    <property type="component" value="Unassembled WGS sequence"/>
</dbReference>
<name>A0A3D9V0A8_9MICO</name>
<dbReference type="CDD" id="cd00093">
    <property type="entry name" value="HTH_XRE"/>
    <property type="match status" value="1"/>
</dbReference>
<dbReference type="RefSeq" id="WP_115922493.1">
    <property type="nucleotide sequence ID" value="NZ_QTUA01000001.1"/>
</dbReference>
<reference evidence="2 3" key="1">
    <citation type="submission" date="2018-08" db="EMBL/GenBank/DDBJ databases">
        <title>Sequencing the genomes of 1000 actinobacteria strains.</title>
        <authorList>
            <person name="Klenk H.-P."/>
        </authorList>
    </citation>
    <scope>NUCLEOTIDE SEQUENCE [LARGE SCALE GENOMIC DNA]</scope>
    <source>
        <strain evidence="2 3">DSM 22967</strain>
    </source>
</reference>
<sequence>MDRAYLLKVARRASGMTQAELAARSVTSQATLSAYKRGLKSPTIRVAGRILEAAGFNLRKLTDWTEHEAPDFGRFWVPNILWNVEMPDC</sequence>
<protein>
    <submittedName>
        <fullName evidence="2">Helix-turn-helix protein</fullName>
    </submittedName>
</protein>